<dbReference type="PANTHER" id="PTHR38479:SF2">
    <property type="entry name" value="WINGED HELIX DNA-BINDING DOMAIN-CONTAINING PROTEIN"/>
    <property type="match status" value="1"/>
</dbReference>
<keyword evidence="2" id="KW-1185">Reference proteome</keyword>
<dbReference type="RefSeq" id="WP_160424025.1">
    <property type="nucleotide sequence ID" value="NZ_WSTA01000030.1"/>
</dbReference>
<dbReference type="PANTHER" id="PTHR38479">
    <property type="entry name" value="LMO0824 PROTEIN"/>
    <property type="match status" value="1"/>
</dbReference>
<evidence type="ECO:0000313" key="1">
    <source>
        <dbReference type="EMBL" id="MWB98571.1"/>
    </source>
</evidence>
<dbReference type="InterPro" id="IPR009351">
    <property type="entry name" value="AlkZ-like"/>
</dbReference>
<reference evidence="1 2" key="1">
    <citation type="submission" date="2019-12" db="EMBL/GenBank/DDBJ databases">
        <authorList>
            <person name="Kim Y.S."/>
        </authorList>
    </citation>
    <scope>NUCLEOTIDE SEQUENCE [LARGE SCALE GENOMIC DNA]</scope>
    <source>
        <strain evidence="1 2">MMS17-SY077</strain>
    </source>
</reference>
<dbReference type="Proteomes" id="UP000438182">
    <property type="component" value="Unassembled WGS sequence"/>
</dbReference>
<sequence length="383" mass="41019">MASISAADARALRMRAQGLARPSDADATAVVGRMLAVQAQEYVPAQFGLAQRIDPAVRPALSEVSAVIDDGRLLRTHLLRPTWHFVLPEDADWLTELSIGRIRAAMRQNLRVLGVEPTDLARSLDLVAACVAPGGPHRTRDEIGAAIDADGPNPFRAGMGMVTLLLLAELERLVISGASLGAQRTYAAWNDRVPPTPGLDRPEALARVAARYLPARGPASRRDLAAWASLTLRDADAGLAAAVDAGLAEAVDIDGEPHFVAPGALDAPPAAIPSPVLVQAYDETIMGYGAPRALLAPERPHRFADFPLHWLLVDGRLAGKWSLTLAPREAQVRLVEVPVGRRGLPTRLQPVLDELSTFLERPVVLEFEPDAAGAVRRNRPGAR</sequence>
<accession>A0A6I4NWL9</accession>
<evidence type="ECO:0000313" key="2">
    <source>
        <dbReference type="Proteomes" id="UP000438182"/>
    </source>
</evidence>
<protein>
    <recommendedName>
        <fullName evidence="3">Winged helix DNA-binding domain-containing protein</fullName>
    </recommendedName>
</protein>
<name>A0A6I4NWL9_9MICO</name>
<organism evidence="1 2">
    <name type="scientific">Agromyces seonyuensis</name>
    <dbReference type="NCBI Taxonomy" id="2662446"/>
    <lineage>
        <taxon>Bacteria</taxon>
        <taxon>Bacillati</taxon>
        <taxon>Actinomycetota</taxon>
        <taxon>Actinomycetes</taxon>
        <taxon>Micrococcales</taxon>
        <taxon>Microbacteriaceae</taxon>
        <taxon>Agromyces</taxon>
    </lineage>
</organism>
<evidence type="ECO:0008006" key="3">
    <source>
        <dbReference type="Google" id="ProtNLM"/>
    </source>
</evidence>
<proteinExistence type="predicted"/>
<dbReference type="EMBL" id="WSTA01000030">
    <property type="protein sequence ID" value="MWB98571.1"/>
    <property type="molecule type" value="Genomic_DNA"/>
</dbReference>
<dbReference type="Pfam" id="PF06224">
    <property type="entry name" value="AlkZ-like"/>
    <property type="match status" value="1"/>
</dbReference>
<comment type="caution">
    <text evidence="1">The sequence shown here is derived from an EMBL/GenBank/DDBJ whole genome shotgun (WGS) entry which is preliminary data.</text>
</comment>
<dbReference type="AlphaFoldDB" id="A0A6I4NWL9"/>
<gene>
    <name evidence="1" type="ORF">GB864_08425</name>
</gene>